<feature type="compositionally biased region" description="Basic and acidic residues" evidence="1">
    <location>
        <begin position="25"/>
        <end position="38"/>
    </location>
</feature>
<accession>A0ABW7WLZ3</accession>
<organism evidence="2 3">
    <name type="scientific">Nocardia beijingensis</name>
    <dbReference type="NCBI Taxonomy" id="95162"/>
    <lineage>
        <taxon>Bacteria</taxon>
        <taxon>Bacillati</taxon>
        <taxon>Actinomycetota</taxon>
        <taxon>Actinomycetes</taxon>
        <taxon>Mycobacteriales</taxon>
        <taxon>Nocardiaceae</taxon>
        <taxon>Nocardia</taxon>
    </lineage>
</organism>
<keyword evidence="3" id="KW-1185">Reference proteome</keyword>
<dbReference type="Proteomes" id="UP001611450">
    <property type="component" value="Unassembled WGS sequence"/>
</dbReference>
<name>A0ABW7WLZ3_9NOCA</name>
<gene>
    <name evidence="2" type="ORF">ACH47G_19945</name>
</gene>
<evidence type="ECO:0000313" key="3">
    <source>
        <dbReference type="Proteomes" id="UP001611450"/>
    </source>
</evidence>
<comment type="caution">
    <text evidence="2">The sequence shown here is derived from an EMBL/GenBank/DDBJ whole genome shotgun (WGS) entry which is preliminary data.</text>
</comment>
<sequence length="44" mass="4922">MTSTEPRFPDGDPVHRTGARPIGRSRTEAGHADADQHESRRRIP</sequence>
<evidence type="ECO:0000313" key="2">
    <source>
        <dbReference type="EMBL" id="MFI2322762.1"/>
    </source>
</evidence>
<reference evidence="2 3" key="1">
    <citation type="submission" date="2024-10" db="EMBL/GenBank/DDBJ databases">
        <title>The Natural Products Discovery Center: Release of the First 8490 Sequenced Strains for Exploring Actinobacteria Biosynthetic Diversity.</title>
        <authorList>
            <person name="Kalkreuter E."/>
            <person name="Kautsar S.A."/>
            <person name="Yang D."/>
            <person name="Bader C.D."/>
            <person name="Teijaro C.N."/>
            <person name="Fluegel L."/>
            <person name="Davis C.M."/>
            <person name="Simpson J.R."/>
            <person name="Lauterbach L."/>
            <person name="Steele A.D."/>
            <person name="Gui C."/>
            <person name="Meng S."/>
            <person name="Li G."/>
            <person name="Viehrig K."/>
            <person name="Ye F."/>
            <person name="Su P."/>
            <person name="Kiefer A.F."/>
            <person name="Nichols A."/>
            <person name="Cepeda A.J."/>
            <person name="Yan W."/>
            <person name="Fan B."/>
            <person name="Jiang Y."/>
            <person name="Adhikari A."/>
            <person name="Zheng C.-J."/>
            <person name="Schuster L."/>
            <person name="Cowan T.M."/>
            <person name="Smanski M.J."/>
            <person name="Chevrette M.G."/>
            <person name="De Carvalho L.P.S."/>
            <person name="Shen B."/>
        </authorList>
    </citation>
    <scope>NUCLEOTIDE SEQUENCE [LARGE SCALE GENOMIC DNA]</scope>
    <source>
        <strain evidence="2 3">NPDC019626</strain>
    </source>
</reference>
<evidence type="ECO:0000256" key="1">
    <source>
        <dbReference type="SAM" id="MobiDB-lite"/>
    </source>
</evidence>
<protein>
    <submittedName>
        <fullName evidence="2">Uncharacterized protein</fullName>
    </submittedName>
</protein>
<dbReference type="RefSeq" id="WP_396948248.1">
    <property type="nucleotide sequence ID" value="NZ_JBIRXV010000004.1"/>
</dbReference>
<feature type="region of interest" description="Disordered" evidence="1">
    <location>
        <begin position="1"/>
        <end position="44"/>
    </location>
</feature>
<dbReference type="EMBL" id="JBIRXV010000004">
    <property type="protein sequence ID" value="MFI2322762.1"/>
    <property type="molecule type" value="Genomic_DNA"/>
</dbReference>
<proteinExistence type="predicted"/>